<accession>A0A1Y6EUU1</accession>
<dbReference type="SMART" id="SM00345">
    <property type="entry name" value="HTH_GNTR"/>
    <property type="match status" value="1"/>
</dbReference>
<name>A0A1Y6EUU1_9HYPH</name>
<reference evidence="6" key="1">
    <citation type="submission" date="2017-04" db="EMBL/GenBank/DDBJ databases">
        <authorList>
            <person name="Varghese N."/>
            <person name="Submissions S."/>
        </authorList>
    </citation>
    <scope>NUCLEOTIDE SEQUENCE [LARGE SCALE GENOMIC DNA]</scope>
</reference>
<proteinExistence type="predicted"/>
<organism evidence="5 6">
    <name type="scientific">Devosia lucknowensis</name>
    <dbReference type="NCBI Taxonomy" id="1096929"/>
    <lineage>
        <taxon>Bacteria</taxon>
        <taxon>Pseudomonadati</taxon>
        <taxon>Pseudomonadota</taxon>
        <taxon>Alphaproteobacteria</taxon>
        <taxon>Hyphomicrobiales</taxon>
        <taxon>Devosiaceae</taxon>
        <taxon>Devosia</taxon>
    </lineage>
</organism>
<protein>
    <submittedName>
        <fullName evidence="5">Transcriptional regulator, GntR family</fullName>
    </submittedName>
</protein>
<dbReference type="InterPro" id="IPR008920">
    <property type="entry name" value="TF_FadR/GntR_C"/>
</dbReference>
<gene>
    <name evidence="5" type="ORF">SAMN06295905_1041</name>
</gene>
<dbReference type="AlphaFoldDB" id="A0A1Y6EUU1"/>
<dbReference type="Proteomes" id="UP000194474">
    <property type="component" value="Unassembled WGS sequence"/>
</dbReference>
<feature type="domain" description="HTH gntR-type" evidence="4">
    <location>
        <begin position="22"/>
        <end position="89"/>
    </location>
</feature>
<dbReference type="SUPFAM" id="SSF46785">
    <property type="entry name" value="Winged helix' DNA-binding domain"/>
    <property type="match status" value="1"/>
</dbReference>
<keyword evidence="3" id="KW-0804">Transcription</keyword>
<dbReference type="EMBL" id="FXWK01000001">
    <property type="protein sequence ID" value="SMQ64710.1"/>
    <property type="molecule type" value="Genomic_DNA"/>
</dbReference>
<evidence type="ECO:0000313" key="5">
    <source>
        <dbReference type="EMBL" id="SMQ64710.1"/>
    </source>
</evidence>
<keyword evidence="1" id="KW-0805">Transcription regulation</keyword>
<dbReference type="SUPFAM" id="SSF48008">
    <property type="entry name" value="GntR ligand-binding domain-like"/>
    <property type="match status" value="1"/>
</dbReference>
<evidence type="ECO:0000313" key="6">
    <source>
        <dbReference type="Proteomes" id="UP000194474"/>
    </source>
</evidence>
<keyword evidence="6" id="KW-1185">Reference proteome</keyword>
<evidence type="ECO:0000259" key="4">
    <source>
        <dbReference type="PROSITE" id="PS50949"/>
    </source>
</evidence>
<dbReference type="PANTHER" id="PTHR43537:SF20">
    <property type="entry name" value="HTH-TYPE TRANSCRIPTIONAL REPRESSOR GLAR"/>
    <property type="match status" value="1"/>
</dbReference>
<dbReference type="PROSITE" id="PS50949">
    <property type="entry name" value="HTH_GNTR"/>
    <property type="match status" value="1"/>
</dbReference>
<dbReference type="Gene3D" id="1.10.10.10">
    <property type="entry name" value="Winged helix-like DNA-binding domain superfamily/Winged helix DNA-binding domain"/>
    <property type="match status" value="1"/>
</dbReference>
<dbReference type="GO" id="GO:0003677">
    <property type="term" value="F:DNA binding"/>
    <property type="evidence" value="ECO:0007669"/>
    <property type="project" value="UniProtKB-KW"/>
</dbReference>
<dbReference type="InterPro" id="IPR036388">
    <property type="entry name" value="WH-like_DNA-bd_sf"/>
</dbReference>
<evidence type="ECO:0000256" key="3">
    <source>
        <dbReference type="ARBA" id="ARBA00023163"/>
    </source>
</evidence>
<sequence>MSDIVYNNRCDMSEHFEERSETTIGEVTYARLRADIIACHLLPGQKLRLEPLRDRYGTGLSTLRECLNRLASENLVVAEGQKGFSVTPATADDLREIADLRLLLESHALRLSFERGELDWEGQVVSAHYKLATIEKALLAGHSKQTSNWVRYDFEFHNALISACGSQALLKLHSAIFDRFLRYHMLAASFRGTGVVEDHEALYRLALERNTEGALVMLASHVNRGVEHVLSTGRLA</sequence>
<dbReference type="RefSeq" id="WP_244557432.1">
    <property type="nucleotide sequence ID" value="NZ_FXWK01000001.1"/>
</dbReference>
<dbReference type="Gene3D" id="1.20.120.530">
    <property type="entry name" value="GntR ligand-binding domain-like"/>
    <property type="match status" value="1"/>
</dbReference>
<evidence type="ECO:0000256" key="2">
    <source>
        <dbReference type="ARBA" id="ARBA00023125"/>
    </source>
</evidence>
<dbReference type="InterPro" id="IPR000524">
    <property type="entry name" value="Tscrpt_reg_HTH_GntR"/>
</dbReference>
<dbReference type="GO" id="GO:0003700">
    <property type="term" value="F:DNA-binding transcription factor activity"/>
    <property type="evidence" value="ECO:0007669"/>
    <property type="project" value="InterPro"/>
</dbReference>
<keyword evidence="2" id="KW-0238">DNA-binding</keyword>
<dbReference type="PANTHER" id="PTHR43537">
    <property type="entry name" value="TRANSCRIPTIONAL REGULATOR, GNTR FAMILY"/>
    <property type="match status" value="1"/>
</dbReference>
<evidence type="ECO:0000256" key="1">
    <source>
        <dbReference type="ARBA" id="ARBA00023015"/>
    </source>
</evidence>
<dbReference type="Pfam" id="PF00392">
    <property type="entry name" value="GntR"/>
    <property type="match status" value="1"/>
</dbReference>
<dbReference type="InterPro" id="IPR036390">
    <property type="entry name" value="WH_DNA-bd_sf"/>
</dbReference>
<dbReference type="SMART" id="SM00895">
    <property type="entry name" value="FCD"/>
    <property type="match status" value="1"/>
</dbReference>
<dbReference type="Pfam" id="PF07729">
    <property type="entry name" value="FCD"/>
    <property type="match status" value="1"/>
</dbReference>
<dbReference type="InterPro" id="IPR011711">
    <property type="entry name" value="GntR_C"/>
</dbReference>